<evidence type="ECO:0000256" key="1">
    <source>
        <dbReference type="ARBA" id="ARBA00004123"/>
    </source>
</evidence>
<dbReference type="Proteomes" id="UP000799537">
    <property type="component" value="Unassembled WGS sequence"/>
</dbReference>
<dbReference type="InterPro" id="IPR036864">
    <property type="entry name" value="Zn2-C6_fun-type_DNA-bd_sf"/>
</dbReference>
<feature type="domain" description="Zn(2)-C6 fungal-type" evidence="5">
    <location>
        <begin position="20"/>
        <end position="49"/>
    </location>
</feature>
<dbReference type="InterPro" id="IPR001138">
    <property type="entry name" value="Zn2Cys6_DnaBD"/>
</dbReference>
<dbReference type="Pfam" id="PF00172">
    <property type="entry name" value="Zn_clus"/>
    <property type="match status" value="1"/>
</dbReference>
<dbReference type="EMBL" id="ML993590">
    <property type="protein sequence ID" value="KAF2168404.1"/>
    <property type="molecule type" value="Genomic_DNA"/>
</dbReference>
<feature type="region of interest" description="Disordered" evidence="4">
    <location>
        <begin position="40"/>
        <end position="134"/>
    </location>
</feature>
<name>A0A6A6CMN1_ZASCE</name>
<dbReference type="CDD" id="cd12148">
    <property type="entry name" value="fungal_TF_MHR"/>
    <property type="match status" value="1"/>
</dbReference>
<organism evidence="6 7">
    <name type="scientific">Zasmidium cellare ATCC 36951</name>
    <dbReference type="NCBI Taxonomy" id="1080233"/>
    <lineage>
        <taxon>Eukaryota</taxon>
        <taxon>Fungi</taxon>
        <taxon>Dikarya</taxon>
        <taxon>Ascomycota</taxon>
        <taxon>Pezizomycotina</taxon>
        <taxon>Dothideomycetes</taxon>
        <taxon>Dothideomycetidae</taxon>
        <taxon>Mycosphaerellales</taxon>
        <taxon>Mycosphaerellaceae</taxon>
        <taxon>Zasmidium</taxon>
    </lineage>
</organism>
<evidence type="ECO:0000313" key="7">
    <source>
        <dbReference type="Proteomes" id="UP000799537"/>
    </source>
</evidence>
<dbReference type="RefSeq" id="XP_033669293.1">
    <property type="nucleotide sequence ID" value="XM_033816498.1"/>
</dbReference>
<feature type="compositionally biased region" description="Basic and acidic residues" evidence="4">
    <location>
        <begin position="60"/>
        <end position="89"/>
    </location>
</feature>
<keyword evidence="3" id="KW-0539">Nucleus</keyword>
<dbReference type="SMART" id="SM00906">
    <property type="entry name" value="Fungal_trans"/>
    <property type="match status" value="1"/>
</dbReference>
<dbReference type="GO" id="GO:0008270">
    <property type="term" value="F:zinc ion binding"/>
    <property type="evidence" value="ECO:0007669"/>
    <property type="project" value="InterPro"/>
</dbReference>
<dbReference type="OrthoDB" id="424974at2759"/>
<dbReference type="CDD" id="cd00067">
    <property type="entry name" value="GAL4"/>
    <property type="match status" value="1"/>
</dbReference>
<dbReference type="SUPFAM" id="SSF57701">
    <property type="entry name" value="Zn2/Cys6 DNA-binding domain"/>
    <property type="match status" value="1"/>
</dbReference>
<evidence type="ECO:0000313" key="6">
    <source>
        <dbReference type="EMBL" id="KAF2168404.1"/>
    </source>
</evidence>
<proteinExistence type="predicted"/>
<dbReference type="GO" id="GO:0006351">
    <property type="term" value="P:DNA-templated transcription"/>
    <property type="evidence" value="ECO:0007669"/>
    <property type="project" value="InterPro"/>
</dbReference>
<feature type="compositionally biased region" description="Polar residues" evidence="4">
    <location>
        <begin position="40"/>
        <end position="51"/>
    </location>
</feature>
<dbReference type="InterPro" id="IPR050613">
    <property type="entry name" value="Sec_Metabolite_Reg"/>
</dbReference>
<evidence type="ECO:0000259" key="5">
    <source>
        <dbReference type="PROSITE" id="PS50048"/>
    </source>
</evidence>
<dbReference type="GeneID" id="54569770"/>
<comment type="subcellular location">
    <subcellularLocation>
        <location evidence="1">Nucleus</location>
    </subcellularLocation>
</comment>
<dbReference type="PANTHER" id="PTHR31001:SF50">
    <property type="entry name" value="ZN(II)2CYS6 TRANSCRIPTION FACTOR (EUROFUNG)"/>
    <property type="match status" value="1"/>
</dbReference>
<evidence type="ECO:0000256" key="4">
    <source>
        <dbReference type="SAM" id="MobiDB-lite"/>
    </source>
</evidence>
<dbReference type="Gene3D" id="4.10.240.10">
    <property type="entry name" value="Zn(2)-C6 fungal-type DNA-binding domain"/>
    <property type="match status" value="1"/>
</dbReference>
<gene>
    <name evidence="6" type="ORF">M409DRAFT_65409</name>
</gene>
<reference evidence="6" key="1">
    <citation type="journal article" date="2020" name="Stud. Mycol.">
        <title>101 Dothideomycetes genomes: a test case for predicting lifestyles and emergence of pathogens.</title>
        <authorList>
            <person name="Haridas S."/>
            <person name="Albert R."/>
            <person name="Binder M."/>
            <person name="Bloem J."/>
            <person name="Labutti K."/>
            <person name="Salamov A."/>
            <person name="Andreopoulos B."/>
            <person name="Baker S."/>
            <person name="Barry K."/>
            <person name="Bills G."/>
            <person name="Bluhm B."/>
            <person name="Cannon C."/>
            <person name="Castanera R."/>
            <person name="Culley D."/>
            <person name="Daum C."/>
            <person name="Ezra D."/>
            <person name="Gonzalez J."/>
            <person name="Henrissat B."/>
            <person name="Kuo A."/>
            <person name="Liang C."/>
            <person name="Lipzen A."/>
            <person name="Lutzoni F."/>
            <person name="Magnuson J."/>
            <person name="Mondo S."/>
            <person name="Nolan M."/>
            <person name="Ohm R."/>
            <person name="Pangilinan J."/>
            <person name="Park H.-J."/>
            <person name="Ramirez L."/>
            <person name="Alfaro M."/>
            <person name="Sun H."/>
            <person name="Tritt A."/>
            <person name="Yoshinaga Y."/>
            <person name="Zwiers L.-H."/>
            <person name="Turgeon B."/>
            <person name="Goodwin S."/>
            <person name="Spatafora J."/>
            <person name="Crous P."/>
            <person name="Grigoriev I."/>
        </authorList>
    </citation>
    <scope>NUCLEOTIDE SEQUENCE</scope>
    <source>
        <strain evidence="6">ATCC 36951</strain>
    </source>
</reference>
<feature type="compositionally biased region" description="Low complexity" evidence="4">
    <location>
        <begin position="124"/>
        <end position="133"/>
    </location>
</feature>
<keyword evidence="7" id="KW-1185">Reference proteome</keyword>
<feature type="compositionally biased region" description="Low complexity" evidence="4">
    <location>
        <begin position="90"/>
        <end position="101"/>
    </location>
</feature>
<dbReference type="SMART" id="SM00066">
    <property type="entry name" value="GAL4"/>
    <property type="match status" value="1"/>
</dbReference>
<protein>
    <recommendedName>
        <fullName evidence="5">Zn(2)-C6 fungal-type domain-containing protein</fullName>
    </recommendedName>
</protein>
<dbReference type="AlphaFoldDB" id="A0A6A6CMN1"/>
<evidence type="ECO:0000256" key="2">
    <source>
        <dbReference type="ARBA" id="ARBA00022723"/>
    </source>
</evidence>
<accession>A0A6A6CMN1</accession>
<dbReference type="InterPro" id="IPR007219">
    <property type="entry name" value="XnlR_reg_dom"/>
</dbReference>
<dbReference type="GO" id="GO:0005634">
    <property type="term" value="C:nucleus"/>
    <property type="evidence" value="ECO:0007669"/>
    <property type="project" value="UniProtKB-SubCell"/>
</dbReference>
<keyword evidence="2" id="KW-0479">Metal-binding</keyword>
<sequence length="711" mass="78668">MSPSISGASSRQPQTGLHLACRECQRKKIKCDRTYPCGQCSRSGLSCVSSTRKPRAKAGTKGDAELRQRIAKLEKLVESFQGDDGKDEASSASPMAMAPSPGAIPDPNLISSSNLVAEPRDSRSPSSQSETSSPYTNKYVAGTFWSSLTSEVKALADAFEEDNLQSDDESGSPDNTPSSGAPYALDGSTSVTSSYELIFCPPGVLYVMPGALNEPDPKMAAHLFATYLAYVESVQKLLHIPTIRPFLEEGKPYLNRPADAPCNKALRAAIYFSGVNACTNEECMEFAGKGRDQLAQEFRRMVDVALYQADPLNTTEIATLQALTLYVASIRVLDSSRRAWSMVGLLVRIARAMSIHRELAGETAFIAEQRRRLWYNIVFLDCFASVDRGTEAAIHADTFNRQLPHNVNDADFNEDTPVITSREGEVTECTMALVAQEGSITALHLALAEESPGGITWQKRLEMAYAYQRTVNEKYLKYCDATNPLHQPIIGTGVAAINSMLLRAVRPVQHSPASPPPRVDSPWVMQLALNILRHQQELWEYIIQSRWRRMPWVPWHAMAVALAGICSMENNKMADEAWDLCEKAMTQYVNDVADASNGGLWRPIQKLYKKAKASRERQQRAATAAHQPTMNEISWDPDILNQPITSDPSITMGITTEPFSVPAPNSTFDFPPEMQAALPNDNSWLDWEAILKDMDEIKADDMQWLQHGPIL</sequence>
<evidence type="ECO:0000256" key="3">
    <source>
        <dbReference type="ARBA" id="ARBA00023242"/>
    </source>
</evidence>
<dbReference type="PROSITE" id="PS50048">
    <property type="entry name" value="ZN2_CY6_FUNGAL_2"/>
    <property type="match status" value="1"/>
</dbReference>
<dbReference type="GO" id="GO:0000981">
    <property type="term" value="F:DNA-binding transcription factor activity, RNA polymerase II-specific"/>
    <property type="evidence" value="ECO:0007669"/>
    <property type="project" value="InterPro"/>
</dbReference>
<dbReference type="PANTHER" id="PTHR31001">
    <property type="entry name" value="UNCHARACTERIZED TRANSCRIPTIONAL REGULATORY PROTEIN"/>
    <property type="match status" value="1"/>
</dbReference>
<feature type="region of interest" description="Disordered" evidence="4">
    <location>
        <begin position="163"/>
        <end position="185"/>
    </location>
</feature>
<dbReference type="Pfam" id="PF04082">
    <property type="entry name" value="Fungal_trans"/>
    <property type="match status" value="1"/>
</dbReference>
<dbReference type="GO" id="GO:0003677">
    <property type="term" value="F:DNA binding"/>
    <property type="evidence" value="ECO:0007669"/>
    <property type="project" value="InterPro"/>
</dbReference>